<sequence length="112" mass="12700">MSDYRVVQLKMRSGKLCNTDYKVAFASLQHALDAVSPDGTESVVSVCCHTEVNGIGAIHHTVPVYDIVLNSDTMFLASEAWLYAEDQYKELIERERVRIARKPLNRELTKKD</sequence>
<name>A0A5C2IDQ9_9CAUD</name>
<organism evidence="1 2">
    <name type="scientific">Vibrio phage vB_VpaS_HCMJ</name>
    <dbReference type="NCBI Taxonomy" id="2601627"/>
    <lineage>
        <taxon>Viruses</taxon>
        <taxon>Duplodnaviria</taxon>
        <taxon>Heunggongvirae</taxon>
        <taxon>Uroviricota</taxon>
        <taxon>Caudoviricetes</taxon>
        <taxon>Mardecavirus</taxon>
        <taxon>Mardecavirus SSP002</taxon>
    </lineage>
</organism>
<proteinExistence type="predicted"/>
<protein>
    <submittedName>
        <fullName evidence="1">Uncharacterized protein</fullName>
    </submittedName>
</protein>
<evidence type="ECO:0000313" key="2">
    <source>
        <dbReference type="Proteomes" id="UP000322519"/>
    </source>
</evidence>
<dbReference type="EMBL" id="MN215888">
    <property type="protein sequence ID" value="QEP53372.1"/>
    <property type="molecule type" value="Genomic_DNA"/>
</dbReference>
<reference evidence="1" key="1">
    <citation type="submission" date="2019-07" db="EMBL/GenBank/DDBJ databases">
        <title>Complete genome sequence of bacteriophage vB_VpaS_HCMJ.</title>
        <authorList>
            <person name="See T.H."/>
            <person name="Cheah Y.K."/>
        </authorList>
    </citation>
    <scope>NUCLEOTIDE SEQUENCE [LARGE SCALE GENOMIC DNA]</scope>
</reference>
<accession>A0A5C2IDQ9</accession>
<gene>
    <name evidence="1" type="ORF">HCMJ_2</name>
</gene>
<dbReference type="Proteomes" id="UP000322519">
    <property type="component" value="Segment"/>
</dbReference>
<evidence type="ECO:0000313" key="1">
    <source>
        <dbReference type="EMBL" id="QEP53372.1"/>
    </source>
</evidence>